<evidence type="ECO:0000256" key="3">
    <source>
        <dbReference type="ARBA" id="ARBA00033330"/>
    </source>
</evidence>
<dbReference type="GO" id="GO:0007040">
    <property type="term" value="P:lysosome organization"/>
    <property type="evidence" value="ECO:0007669"/>
    <property type="project" value="TreeGrafter"/>
</dbReference>
<reference evidence="4" key="1">
    <citation type="submission" date="2020-04" db="EMBL/GenBank/DDBJ databases">
        <authorList>
            <person name="Neveu A P."/>
        </authorList>
    </citation>
    <scope>NUCLEOTIDE SEQUENCE</scope>
    <source>
        <tissue evidence="4">Whole embryo</tissue>
    </source>
</reference>
<dbReference type="InterPro" id="IPR028119">
    <property type="entry name" value="Snapin/Pallidin/Snn1"/>
</dbReference>
<keyword evidence="2" id="KW-0175">Coiled coil</keyword>
<name>A0A6F9DSJ8_9ASCI</name>
<dbReference type="GO" id="GO:2000300">
    <property type="term" value="P:regulation of synaptic vesicle exocytosis"/>
    <property type="evidence" value="ECO:0007669"/>
    <property type="project" value="TreeGrafter"/>
</dbReference>
<dbReference type="Pfam" id="PF14712">
    <property type="entry name" value="Snapin_Pallidin"/>
    <property type="match status" value="1"/>
</dbReference>
<dbReference type="GO" id="GO:0099078">
    <property type="term" value="C:BORC complex"/>
    <property type="evidence" value="ECO:0007669"/>
    <property type="project" value="TreeGrafter"/>
</dbReference>
<dbReference type="GO" id="GO:0016079">
    <property type="term" value="P:synaptic vesicle exocytosis"/>
    <property type="evidence" value="ECO:0007669"/>
    <property type="project" value="TreeGrafter"/>
</dbReference>
<evidence type="ECO:0000313" key="4">
    <source>
        <dbReference type="EMBL" id="CAB3266427.1"/>
    </source>
</evidence>
<sequence>MTSPSTSQEAEPKIEDNLFAIIKPAVEKIDLNVAAVRQSQLELRNTIDAVSNELQRISEEQALDVDLEPYIRRLINTKRRVVLVSNIVQNVQDRLNKLQRSTAQETIRKQAHQNVALNSEQIPIDIAGTSQS</sequence>
<gene>
    <name evidence="4" type="primary">Snapin</name>
</gene>
<evidence type="ECO:0000256" key="2">
    <source>
        <dbReference type="ARBA" id="ARBA00023054"/>
    </source>
</evidence>
<dbReference type="GO" id="GO:0006886">
    <property type="term" value="P:intracellular protein transport"/>
    <property type="evidence" value="ECO:0007669"/>
    <property type="project" value="InterPro"/>
</dbReference>
<comment type="similarity">
    <text evidence="1">Belongs to the SNAPIN family.</text>
</comment>
<dbReference type="GO" id="GO:0032418">
    <property type="term" value="P:lysosome localization"/>
    <property type="evidence" value="ECO:0007669"/>
    <property type="project" value="TreeGrafter"/>
</dbReference>
<dbReference type="PANTHER" id="PTHR31305">
    <property type="entry name" value="SNARE-ASSOCIATED PROTEIN SNAPIN"/>
    <property type="match status" value="1"/>
</dbReference>
<dbReference type="GO" id="GO:0008333">
    <property type="term" value="P:endosome to lysosome transport"/>
    <property type="evidence" value="ECO:0007669"/>
    <property type="project" value="TreeGrafter"/>
</dbReference>
<dbReference type="InterPro" id="IPR017246">
    <property type="entry name" value="Snapin"/>
</dbReference>
<protein>
    <recommendedName>
        <fullName evidence="3">Biogenesis of lysosome-related organelles complex 1 subunit 7</fullName>
    </recommendedName>
</protein>
<dbReference type="PANTHER" id="PTHR31305:SF2">
    <property type="entry name" value="SNARE-ASSOCIATED PROTEIN SNAPIN"/>
    <property type="match status" value="1"/>
</dbReference>
<dbReference type="GO" id="GO:0000149">
    <property type="term" value="F:SNARE binding"/>
    <property type="evidence" value="ECO:0007669"/>
    <property type="project" value="TreeGrafter"/>
</dbReference>
<proteinExistence type="evidence at transcript level"/>
<dbReference type="AlphaFoldDB" id="A0A6F9DSJ8"/>
<dbReference type="EMBL" id="LR790565">
    <property type="protein sequence ID" value="CAB3266427.1"/>
    <property type="molecule type" value="mRNA"/>
</dbReference>
<dbReference type="GO" id="GO:0031083">
    <property type="term" value="C:BLOC-1 complex"/>
    <property type="evidence" value="ECO:0007669"/>
    <property type="project" value="InterPro"/>
</dbReference>
<organism evidence="4">
    <name type="scientific">Phallusia mammillata</name>
    <dbReference type="NCBI Taxonomy" id="59560"/>
    <lineage>
        <taxon>Eukaryota</taxon>
        <taxon>Metazoa</taxon>
        <taxon>Chordata</taxon>
        <taxon>Tunicata</taxon>
        <taxon>Ascidiacea</taxon>
        <taxon>Phlebobranchia</taxon>
        <taxon>Ascidiidae</taxon>
        <taxon>Phallusia</taxon>
    </lineage>
</organism>
<evidence type="ECO:0000256" key="1">
    <source>
        <dbReference type="ARBA" id="ARBA00006111"/>
    </source>
</evidence>
<accession>A0A6F9DSJ8</accession>
<dbReference type="GO" id="GO:0008021">
    <property type="term" value="C:synaptic vesicle"/>
    <property type="evidence" value="ECO:0007669"/>
    <property type="project" value="TreeGrafter"/>
</dbReference>